<accession>A0AAV6VKR5</accession>
<reference evidence="1 2" key="1">
    <citation type="journal article" date="2022" name="Nat. Ecol. Evol.">
        <title>A masculinizing supergene underlies an exaggerated male reproductive morph in a spider.</title>
        <authorList>
            <person name="Hendrickx F."/>
            <person name="De Corte Z."/>
            <person name="Sonet G."/>
            <person name="Van Belleghem S.M."/>
            <person name="Kostlbacher S."/>
            <person name="Vangestel C."/>
        </authorList>
    </citation>
    <scope>NUCLEOTIDE SEQUENCE [LARGE SCALE GENOMIC DNA]</scope>
    <source>
        <strain evidence="1">W744_W776</strain>
    </source>
</reference>
<evidence type="ECO:0000313" key="2">
    <source>
        <dbReference type="Proteomes" id="UP000827092"/>
    </source>
</evidence>
<dbReference type="Proteomes" id="UP000827092">
    <property type="component" value="Unassembled WGS sequence"/>
</dbReference>
<protein>
    <submittedName>
        <fullName evidence="1">Uncharacterized protein</fullName>
    </submittedName>
</protein>
<name>A0AAV6VKR5_9ARAC</name>
<dbReference type="PANTHER" id="PTHR21435:SF1">
    <property type="entry name" value="MITOCHONDRIAL IMPORT INNER MEMBRANE TRANSLOCASE SUBUNIT TIM29"/>
    <property type="match status" value="1"/>
</dbReference>
<sequence>MYAKRLLGIKELIKRRFSLLGERFQLPEKYKGGRIERWSLYWQGMFMDYKCVAVDVIQEAKDRPFKAILISSGLGILYTALKTNPDEQSFNDHLTHNISDLSLVADSIRNPSAENHVNYLTRCENEGLLRRTDLLFFTLMWVADYPKDCNIYAAQCKYLSPSFLTFHNRIIDIGLFGTWLNMSRKMQDFDVNPEEWSPSG</sequence>
<proteinExistence type="predicted"/>
<organism evidence="1 2">
    <name type="scientific">Oedothorax gibbosus</name>
    <dbReference type="NCBI Taxonomy" id="931172"/>
    <lineage>
        <taxon>Eukaryota</taxon>
        <taxon>Metazoa</taxon>
        <taxon>Ecdysozoa</taxon>
        <taxon>Arthropoda</taxon>
        <taxon>Chelicerata</taxon>
        <taxon>Arachnida</taxon>
        <taxon>Araneae</taxon>
        <taxon>Araneomorphae</taxon>
        <taxon>Entelegynae</taxon>
        <taxon>Araneoidea</taxon>
        <taxon>Linyphiidae</taxon>
        <taxon>Erigoninae</taxon>
        <taxon>Oedothorax</taxon>
    </lineage>
</organism>
<keyword evidence="2" id="KW-1185">Reference proteome</keyword>
<dbReference type="InterPro" id="IPR019322">
    <property type="entry name" value="TIMM29"/>
</dbReference>
<dbReference type="GO" id="GO:0045039">
    <property type="term" value="P:protein insertion into mitochondrial inner membrane"/>
    <property type="evidence" value="ECO:0007669"/>
    <property type="project" value="TreeGrafter"/>
</dbReference>
<comment type="caution">
    <text evidence="1">The sequence shown here is derived from an EMBL/GenBank/DDBJ whole genome shotgun (WGS) entry which is preliminary data.</text>
</comment>
<dbReference type="PANTHER" id="PTHR21435">
    <property type="entry name" value="MITOCHONDRIAL IMPORT INNER MEMBRANE TRANSLOCASE SUBUNIT TIM29"/>
    <property type="match status" value="1"/>
</dbReference>
<dbReference type="AlphaFoldDB" id="A0AAV6VKR5"/>
<gene>
    <name evidence="1" type="ORF">JTE90_004332</name>
</gene>
<dbReference type="Pfam" id="PF10171">
    <property type="entry name" value="Tim29"/>
    <property type="match status" value="1"/>
</dbReference>
<dbReference type="GO" id="GO:0042721">
    <property type="term" value="C:TIM22 mitochondrial import inner membrane insertion complex"/>
    <property type="evidence" value="ECO:0007669"/>
    <property type="project" value="InterPro"/>
</dbReference>
<dbReference type="EMBL" id="JAFNEN010000059">
    <property type="protein sequence ID" value="KAG8197065.1"/>
    <property type="molecule type" value="Genomic_DNA"/>
</dbReference>
<evidence type="ECO:0000313" key="1">
    <source>
        <dbReference type="EMBL" id="KAG8197065.1"/>
    </source>
</evidence>